<dbReference type="EMBL" id="JARQWQ010000078">
    <property type="protein sequence ID" value="KAK2553322.1"/>
    <property type="molecule type" value="Genomic_DNA"/>
</dbReference>
<accession>A0AAD9UXG0</accession>
<keyword evidence="2" id="KW-1185">Reference proteome</keyword>
<gene>
    <name evidence="1" type="ORF">P5673_025291</name>
</gene>
<organism evidence="1 2">
    <name type="scientific">Acropora cervicornis</name>
    <name type="common">Staghorn coral</name>
    <dbReference type="NCBI Taxonomy" id="6130"/>
    <lineage>
        <taxon>Eukaryota</taxon>
        <taxon>Metazoa</taxon>
        <taxon>Cnidaria</taxon>
        <taxon>Anthozoa</taxon>
        <taxon>Hexacorallia</taxon>
        <taxon>Scleractinia</taxon>
        <taxon>Astrocoeniina</taxon>
        <taxon>Acroporidae</taxon>
        <taxon>Acropora</taxon>
    </lineage>
</organism>
<evidence type="ECO:0000313" key="2">
    <source>
        <dbReference type="Proteomes" id="UP001249851"/>
    </source>
</evidence>
<evidence type="ECO:0000313" key="1">
    <source>
        <dbReference type="EMBL" id="KAK2553322.1"/>
    </source>
</evidence>
<protein>
    <submittedName>
        <fullName evidence="1">Uncharacterized protein</fullName>
    </submittedName>
</protein>
<dbReference type="AlphaFoldDB" id="A0AAD9UXG0"/>
<proteinExistence type="predicted"/>
<reference evidence="1" key="1">
    <citation type="journal article" date="2023" name="G3 (Bethesda)">
        <title>Whole genome assembly and annotation of the endangered Caribbean coral Acropora cervicornis.</title>
        <authorList>
            <person name="Selwyn J.D."/>
            <person name="Vollmer S.V."/>
        </authorList>
    </citation>
    <scope>NUCLEOTIDE SEQUENCE</scope>
    <source>
        <strain evidence="1">K2</strain>
    </source>
</reference>
<sequence>MSLSCTARPAQIATAKGKLEKRATEGRRYWSCIQQLKVFEIIGIQPKIPGMRNQTRASTSRDQRDTMLTLMLLVLRVEPQR</sequence>
<comment type="caution">
    <text evidence="1">The sequence shown here is derived from an EMBL/GenBank/DDBJ whole genome shotgun (WGS) entry which is preliminary data.</text>
</comment>
<reference evidence="1" key="2">
    <citation type="journal article" date="2023" name="Science">
        <title>Genomic signatures of disease resistance in endangered staghorn corals.</title>
        <authorList>
            <person name="Vollmer S.V."/>
            <person name="Selwyn J.D."/>
            <person name="Despard B.A."/>
            <person name="Roesel C.L."/>
        </authorList>
    </citation>
    <scope>NUCLEOTIDE SEQUENCE</scope>
    <source>
        <strain evidence="1">K2</strain>
    </source>
</reference>
<name>A0AAD9UXG0_ACRCE</name>
<dbReference type="Proteomes" id="UP001249851">
    <property type="component" value="Unassembled WGS sequence"/>
</dbReference>